<protein>
    <submittedName>
        <fullName evidence="11">(apollo) hypothetical protein</fullName>
    </submittedName>
</protein>
<dbReference type="EMBL" id="CAJQZP010000847">
    <property type="protein sequence ID" value="CAG4987896.1"/>
    <property type="molecule type" value="Genomic_DNA"/>
</dbReference>
<dbReference type="SUPFAM" id="SSF81321">
    <property type="entry name" value="Family A G protein-coupled receptor-like"/>
    <property type="match status" value="1"/>
</dbReference>
<evidence type="ECO:0000259" key="10">
    <source>
        <dbReference type="PROSITE" id="PS50262"/>
    </source>
</evidence>
<keyword evidence="8" id="KW-0807">Transducer</keyword>
<evidence type="ECO:0000256" key="7">
    <source>
        <dbReference type="ARBA" id="ARBA00023170"/>
    </source>
</evidence>
<dbReference type="PANTHER" id="PTHR24238">
    <property type="entry name" value="G-PROTEIN COUPLED RECEPTOR"/>
    <property type="match status" value="1"/>
</dbReference>
<comment type="caution">
    <text evidence="11">The sequence shown here is derived from an EMBL/GenBank/DDBJ whole genome shotgun (WGS) entry which is preliminary data.</text>
</comment>
<keyword evidence="5" id="KW-0297">G-protein coupled receptor</keyword>
<dbReference type="AlphaFoldDB" id="A0A8S3WZE3"/>
<keyword evidence="12" id="KW-1185">Reference proteome</keyword>
<evidence type="ECO:0000256" key="5">
    <source>
        <dbReference type="ARBA" id="ARBA00023040"/>
    </source>
</evidence>
<evidence type="ECO:0000256" key="9">
    <source>
        <dbReference type="SAM" id="Phobius"/>
    </source>
</evidence>
<evidence type="ECO:0000256" key="8">
    <source>
        <dbReference type="ARBA" id="ARBA00023224"/>
    </source>
</evidence>
<organism evidence="11 12">
    <name type="scientific">Parnassius apollo</name>
    <name type="common">Apollo butterfly</name>
    <name type="synonym">Papilio apollo</name>
    <dbReference type="NCBI Taxonomy" id="110799"/>
    <lineage>
        <taxon>Eukaryota</taxon>
        <taxon>Metazoa</taxon>
        <taxon>Ecdysozoa</taxon>
        <taxon>Arthropoda</taxon>
        <taxon>Hexapoda</taxon>
        <taxon>Insecta</taxon>
        <taxon>Pterygota</taxon>
        <taxon>Neoptera</taxon>
        <taxon>Endopterygota</taxon>
        <taxon>Lepidoptera</taxon>
        <taxon>Glossata</taxon>
        <taxon>Ditrysia</taxon>
        <taxon>Papilionoidea</taxon>
        <taxon>Papilionidae</taxon>
        <taxon>Parnassiinae</taxon>
        <taxon>Parnassini</taxon>
        <taxon>Parnassius</taxon>
        <taxon>Parnassius</taxon>
    </lineage>
</organism>
<reference evidence="11" key="1">
    <citation type="submission" date="2021-04" db="EMBL/GenBank/DDBJ databases">
        <authorList>
            <person name="Tunstrom K."/>
        </authorList>
    </citation>
    <scope>NUCLEOTIDE SEQUENCE</scope>
</reference>
<dbReference type="GO" id="GO:0008188">
    <property type="term" value="F:neuropeptide receptor activity"/>
    <property type="evidence" value="ECO:0007669"/>
    <property type="project" value="TreeGrafter"/>
</dbReference>
<evidence type="ECO:0000256" key="3">
    <source>
        <dbReference type="ARBA" id="ARBA00022692"/>
    </source>
</evidence>
<feature type="transmembrane region" description="Helical" evidence="9">
    <location>
        <begin position="60"/>
        <end position="81"/>
    </location>
</feature>
<keyword evidence="7" id="KW-0675">Receptor</keyword>
<comment type="subcellular location">
    <subcellularLocation>
        <location evidence="1">Membrane</location>
        <topology evidence="1">Multi-pass membrane protein</topology>
    </subcellularLocation>
</comment>
<name>A0A8S3WZE3_PARAO</name>
<dbReference type="PROSITE" id="PS50262">
    <property type="entry name" value="G_PROTEIN_RECEP_F1_2"/>
    <property type="match status" value="1"/>
</dbReference>
<dbReference type="PANTHER" id="PTHR24238:SF75">
    <property type="entry name" value="CHOLECYSTOKININ-LIKE RECEPTOR AT 17D1-RELATED"/>
    <property type="match status" value="1"/>
</dbReference>
<evidence type="ECO:0000256" key="1">
    <source>
        <dbReference type="ARBA" id="ARBA00004141"/>
    </source>
</evidence>
<accession>A0A8S3WZE3</accession>
<evidence type="ECO:0000313" key="12">
    <source>
        <dbReference type="Proteomes" id="UP000691718"/>
    </source>
</evidence>
<comment type="similarity">
    <text evidence="2">Belongs to the G-protein coupled receptor 1 family.</text>
</comment>
<dbReference type="OrthoDB" id="10037617at2759"/>
<keyword evidence="6 9" id="KW-0472">Membrane</keyword>
<dbReference type="Proteomes" id="UP000691718">
    <property type="component" value="Unassembled WGS sequence"/>
</dbReference>
<dbReference type="InterPro" id="IPR017452">
    <property type="entry name" value="GPCR_Rhodpsn_7TM"/>
</dbReference>
<feature type="transmembrane region" description="Helical" evidence="9">
    <location>
        <begin position="315"/>
        <end position="336"/>
    </location>
</feature>
<evidence type="ECO:0000256" key="2">
    <source>
        <dbReference type="ARBA" id="ARBA00010663"/>
    </source>
</evidence>
<feature type="transmembrane region" description="Helical" evidence="9">
    <location>
        <begin position="102"/>
        <end position="127"/>
    </location>
</feature>
<sequence>MGNCLVIATLLSNQKMMNVLNVYLLNLTISDLMLGVFCIPFTLIGQIYKQFLFGAAMCKLIPLLQAVSVSVDVWTLVAISLERYFAICKPLKSRKWQTQCHAFKMIGILWVLSLLFNSPIAIMSTLQPMGENRYKCREEWTSLELNIAFTLGSDAVLLLIPFVIMSFSYYLIVTKLWRGTRNEYKHNLKWQKQLTVEESFTRKNNHQLEQTLTSKGNTLLLHRNSSGSEKLNERKEQGQEFEKKAETHCVHTNVESGHVVRSTNFGKSIKAKRKVIKMLFVVIFVFFVCWTPLHIVNTVYLFYPHQLYANVGTKGILMLQLLAFCSSCCNPVIYCFMNKKFMQAFIDLLKSSMLLRRCFPDKSKSNRKATPPMSSQNVTACKVKGSQTGRTELNCPELEECVEQRFMKHRA</sequence>
<feature type="transmembrane region" description="Helical" evidence="9">
    <location>
        <begin position="23"/>
        <end position="48"/>
    </location>
</feature>
<gene>
    <name evidence="11" type="ORF">PAPOLLO_LOCUS11529</name>
</gene>
<dbReference type="PROSITE" id="PS00237">
    <property type="entry name" value="G_PROTEIN_RECEP_F1_1"/>
    <property type="match status" value="1"/>
</dbReference>
<dbReference type="InterPro" id="IPR000276">
    <property type="entry name" value="GPCR_Rhodpsn"/>
</dbReference>
<feature type="domain" description="G-protein coupled receptors family 1 profile" evidence="10">
    <location>
        <begin position="2"/>
        <end position="334"/>
    </location>
</feature>
<evidence type="ECO:0000313" key="11">
    <source>
        <dbReference type="EMBL" id="CAG4987896.1"/>
    </source>
</evidence>
<evidence type="ECO:0000256" key="6">
    <source>
        <dbReference type="ARBA" id="ARBA00023136"/>
    </source>
</evidence>
<keyword evidence="3 9" id="KW-0812">Transmembrane</keyword>
<dbReference type="Pfam" id="PF00001">
    <property type="entry name" value="7tm_1"/>
    <property type="match status" value="1"/>
</dbReference>
<proteinExistence type="inferred from homology"/>
<evidence type="ECO:0000256" key="4">
    <source>
        <dbReference type="ARBA" id="ARBA00022989"/>
    </source>
</evidence>
<dbReference type="GO" id="GO:0005886">
    <property type="term" value="C:plasma membrane"/>
    <property type="evidence" value="ECO:0007669"/>
    <property type="project" value="TreeGrafter"/>
</dbReference>
<feature type="transmembrane region" description="Helical" evidence="9">
    <location>
        <begin position="278"/>
        <end position="303"/>
    </location>
</feature>
<keyword evidence="4 9" id="KW-1133">Transmembrane helix</keyword>
<feature type="transmembrane region" description="Helical" evidence="9">
    <location>
        <begin position="147"/>
        <end position="172"/>
    </location>
</feature>